<dbReference type="HOGENOM" id="CLU_2399101_0_0_1"/>
<dbReference type="ExpressionAtlas" id="E0CYB8">
    <property type="expression patterns" value="baseline and differential"/>
</dbReference>
<dbReference type="ProteomicsDB" id="371919"/>
<reference evidence="2" key="4">
    <citation type="submission" date="2025-09" db="UniProtKB">
        <authorList>
            <consortium name="Ensembl"/>
        </authorList>
    </citation>
    <scope>IDENTIFICATION</scope>
    <source>
        <strain evidence="2">C57BL/6J</strain>
    </source>
</reference>
<evidence type="ECO:0000313" key="2">
    <source>
        <dbReference type="Ensembl" id="ENSMUSP00000124337.2"/>
    </source>
</evidence>
<dbReference type="Antibodypedia" id="16343">
    <property type="antibodies" value="95 antibodies from 15 providers"/>
</dbReference>
<keyword evidence="1" id="KW-1133">Transmembrane helix</keyword>
<dbReference type="Proteomes" id="UP000000589">
    <property type="component" value="Chromosome 19"/>
</dbReference>
<evidence type="ECO:0000313" key="4">
    <source>
        <dbReference type="Proteomes" id="UP000000589"/>
    </source>
</evidence>
<accession>E0CYB8</accession>
<feature type="transmembrane region" description="Helical" evidence="1">
    <location>
        <begin position="52"/>
        <end position="73"/>
    </location>
</feature>
<reference evidence="2 4" key="2">
    <citation type="journal article" date="2011" name="PLoS Biol.">
        <title>Modernizing reference genome assemblies.</title>
        <authorList>
            <person name="Church D.M."/>
            <person name="Schneider V.A."/>
            <person name="Graves T."/>
            <person name="Auger K."/>
            <person name="Cunningham F."/>
            <person name="Bouk N."/>
            <person name="Chen H.C."/>
            <person name="Agarwala R."/>
            <person name="McLaren W.M."/>
            <person name="Ritchie G.R."/>
            <person name="Albracht D."/>
            <person name="Kremitzki M."/>
            <person name="Rock S."/>
            <person name="Kotkiewicz H."/>
            <person name="Kremitzki C."/>
            <person name="Wollam A."/>
            <person name="Trani L."/>
            <person name="Fulton L."/>
            <person name="Fulton R."/>
            <person name="Matthews L."/>
            <person name="Whitehead S."/>
            <person name="Chow W."/>
            <person name="Torrance J."/>
            <person name="Dunn M."/>
            <person name="Harden G."/>
            <person name="Threadgold G."/>
            <person name="Wood J."/>
            <person name="Collins J."/>
            <person name="Heath P."/>
            <person name="Griffiths G."/>
            <person name="Pelan S."/>
            <person name="Grafham D."/>
            <person name="Eichler E.E."/>
            <person name="Weinstock G."/>
            <person name="Mardis E.R."/>
            <person name="Wilson R.K."/>
            <person name="Howe K."/>
            <person name="Flicek P."/>
            <person name="Hubbard T."/>
        </authorList>
    </citation>
    <scope>NUCLEOTIDE SEQUENCE [LARGE SCALE GENOMIC DNA]</scope>
    <source>
        <strain evidence="2 4">C57BL/6J</strain>
    </source>
</reference>
<gene>
    <name evidence="2 3" type="primary">Zdhhc24</name>
</gene>
<protein>
    <submittedName>
        <fullName evidence="2">Zinc finger, DHHC domain containing 24</fullName>
    </submittedName>
</protein>
<proteinExistence type="predicted"/>
<feature type="transmembrane region" description="Helical" evidence="1">
    <location>
        <begin position="20"/>
        <end position="40"/>
    </location>
</feature>
<dbReference type="Bgee" id="ENSMUSG00000006463">
    <property type="expression patterns" value="Expressed in secondary oocyte and 211 other cell types or tissues"/>
</dbReference>
<keyword evidence="1" id="KW-0472">Membrane</keyword>
<reference evidence="2 4" key="1">
    <citation type="journal article" date="2009" name="PLoS Biol.">
        <title>Lineage-specific biology revealed by a finished genome assembly of the mouse.</title>
        <authorList>
            <consortium name="Mouse Genome Sequencing Consortium"/>
            <person name="Church D.M."/>
            <person name="Goodstadt L."/>
            <person name="Hillier L.W."/>
            <person name="Zody M.C."/>
            <person name="Goldstein S."/>
            <person name="She X."/>
            <person name="Bult C.J."/>
            <person name="Agarwala R."/>
            <person name="Cherry J.L."/>
            <person name="DiCuccio M."/>
            <person name="Hlavina W."/>
            <person name="Kapustin Y."/>
            <person name="Meric P."/>
            <person name="Maglott D."/>
            <person name="Birtle Z."/>
            <person name="Marques A.C."/>
            <person name="Graves T."/>
            <person name="Zhou S."/>
            <person name="Teague B."/>
            <person name="Potamousis K."/>
            <person name="Churas C."/>
            <person name="Place M."/>
            <person name="Herschleb J."/>
            <person name="Runnheim R."/>
            <person name="Forrest D."/>
            <person name="Amos-Landgraf J."/>
            <person name="Schwartz D.C."/>
            <person name="Cheng Z."/>
            <person name="Lindblad-Toh K."/>
            <person name="Eichler E.E."/>
            <person name="Ponting C.P."/>
        </authorList>
    </citation>
    <scope>NUCLEOTIDE SEQUENCE [LARGE SCALE GENOMIC DNA]</scope>
    <source>
        <strain evidence="2 4">C57BL/6J</strain>
    </source>
</reference>
<organism evidence="2 4">
    <name type="scientific">Mus musculus</name>
    <name type="common">Mouse</name>
    <dbReference type="NCBI Taxonomy" id="10090"/>
    <lineage>
        <taxon>Eukaryota</taxon>
        <taxon>Metazoa</taxon>
        <taxon>Chordata</taxon>
        <taxon>Craniata</taxon>
        <taxon>Vertebrata</taxon>
        <taxon>Euteleostomi</taxon>
        <taxon>Mammalia</taxon>
        <taxon>Eutheria</taxon>
        <taxon>Euarchontoglires</taxon>
        <taxon>Glires</taxon>
        <taxon>Rodentia</taxon>
        <taxon>Myomorpha</taxon>
        <taxon>Muroidea</taxon>
        <taxon>Muridae</taxon>
        <taxon>Murinae</taxon>
        <taxon>Mus</taxon>
        <taxon>Mus</taxon>
    </lineage>
</organism>
<dbReference type="Ensembl" id="ENSMUST00000162720.8">
    <property type="protein sequence ID" value="ENSMUSP00000124337.2"/>
    <property type="gene ID" value="ENSMUSG00000006463.14"/>
</dbReference>
<dbReference type="AlphaFoldDB" id="E0CYB8"/>
<dbReference type="AGR" id="MGI:1917855"/>
<sequence>MGESWAARGAEGAPARMPLVLTALWAAVVVLELAYVMVLGPGPPPLGPLARALQLALAAYQLLNLLGNVVLFLRSDPSIRGVMLAGRGLGQGWLLLPVPKPGATS</sequence>
<evidence type="ECO:0000313" key="3">
    <source>
        <dbReference type="MGI" id="MGI:1917855"/>
    </source>
</evidence>
<keyword evidence="4" id="KW-1185">Reference proteome</keyword>
<reference evidence="2" key="3">
    <citation type="submission" date="2025-08" db="UniProtKB">
        <authorList>
            <consortium name="Ensembl"/>
        </authorList>
    </citation>
    <scope>IDENTIFICATION</scope>
    <source>
        <strain evidence="2">C57BL/6J</strain>
    </source>
</reference>
<name>E0CYB8_MOUSE</name>
<keyword evidence="1" id="KW-0812">Transmembrane</keyword>
<dbReference type="MGI" id="MGI:1917855">
    <property type="gene designation" value="Zdhhc24"/>
</dbReference>
<dbReference type="VEuPathDB" id="HostDB:ENSMUSG00000006463"/>
<evidence type="ECO:0000256" key="1">
    <source>
        <dbReference type="SAM" id="Phobius"/>
    </source>
</evidence>
<dbReference type="GeneTree" id="ENSGT00940000162361"/>